<protein>
    <submittedName>
        <fullName evidence="3">Conjugal transfer protein</fullName>
    </submittedName>
</protein>
<comment type="similarity">
    <text evidence="1">Belongs to the GSP E family.</text>
</comment>
<dbReference type="SUPFAM" id="SSF52540">
    <property type="entry name" value="P-loop containing nucleoside triphosphate hydrolases"/>
    <property type="match status" value="1"/>
</dbReference>
<proteinExistence type="inferred from homology"/>
<dbReference type="Gene3D" id="3.40.50.300">
    <property type="entry name" value="P-loop containing nucleotide triphosphate hydrolases"/>
    <property type="match status" value="1"/>
</dbReference>
<dbReference type="CDD" id="cd01130">
    <property type="entry name" value="VirB11-like_ATPase"/>
    <property type="match status" value="1"/>
</dbReference>
<dbReference type="Proteomes" id="UP000317648">
    <property type="component" value="Chromosome"/>
</dbReference>
<dbReference type="SMART" id="SM00240">
    <property type="entry name" value="FHA"/>
    <property type="match status" value="1"/>
</dbReference>
<feature type="domain" description="FHA" evidence="2">
    <location>
        <begin position="23"/>
        <end position="71"/>
    </location>
</feature>
<dbReference type="InterPro" id="IPR050921">
    <property type="entry name" value="T4SS_GSP_E_ATPase"/>
</dbReference>
<dbReference type="OrthoDB" id="9810761at2"/>
<dbReference type="AlphaFoldDB" id="A0A518E1Q2"/>
<dbReference type="CDD" id="cd00060">
    <property type="entry name" value="FHA"/>
    <property type="match status" value="1"/>
</dbReference>
<name>A0A518E1Q2_9BACT</name>
<reference evidence="3 4" key="1">
    <citation type="submission" date="2019-02" db="EMBL/GenBank/DDBJ databases">
        <title>Deep-cultivation of Planctomycetes and their phenomic and genomic characterization uncovers novel biology.</title>
        <authorList>
            <person name="Wiegand S."/>
            <person name="Jogler M."/>
            <person name="Boedeker C."/>
            <person name="Pinto D."/>
            <person name="Vollmers J."/>
            <person name="Rivas-Marin E."/>
            <person name="Kohn T."/>
            <person name="Peeters S.H."/>
            <person name="Heuer A."/>
            <person name="Rast P."/>
            <person name="Oberbeckmann S."/>
            <person name="Bunk B."/>
            <person name="Jeske O."/>
            <person name="Meyerdierks A."/>
            <person name="Storesund J.E."/>
            <person name="Kallscheuer N."/>
            <person name="Luecker S."/>
            <person name="Lage O.M."/>
            <person name="Pohl T."/>
            <person name="Merkel B.J."/>
            <person name="Hornburger P."/>
            <person name="Mueller R.-W."/>
            <person name="Bruemmer F."/>
            <person name="Labrenz M."/>
            <person name="Spormann A.M."/>
            <person name="Op den Camp H."/>
            <person name="Overmann J."/>
            <person name="Amann R."/>
            <person name="Jetten M.S.M."/>
            <person name="Mascher T."/>
            <person name="Medema M.H."/>
            <person name="Devos D.P."/>
            <person name="Kaster A.-K."/>
            <person name="Ovreas L."/>
            <person name="Rohde M."/>
            <person name="Galperin M.Y."/>
            <person name="Jogler C."/>
        </authorList>
    </citation>
    <scope>NUCLEOTIDE SEQUENCE [LARGE SCALE GENOMIC DNA]</scope>
    <source>
        <strain evidence="3 4">Pla85_3_4</strain>
    </source>
</reference>
<dbReference type="InterPro" id="IPR027417">
    <property type="entry name" value="P-loop_NTPase"/>
</dbReference>
<dbReference type="PANTHER" id="PTHR30486">
    <property type="entry name" value="TWITCHING MOTILITY PROTEIN PILT"/>
    <property type="match status" value="1"/>
</dbReference>
<dbReference type="InterPro" id="IPR008984">
    <property type="entry name" value="SMAD_FHA_dom_sf"/>
</dbReference>
<dbReference type="RefSeq" id="WP_145056914.1">
    <property type="nucleotide sequence ID" value="NZ_CP036433.1"/>
</dbReference>
<gene>
    <name evidence="3" type="ORF">Pla8534_58800</name>
</gene>
<dbReference type="GO" id="GO:0016887">
    <property type="term" value="F:ATP hydrolysis activity"/>
    <property type="evidence" value="ECO:0007669"/>
    <property type="project" value="InterPro"/>
</dbReference>
<organism evidence="3 4">
    <name type="scientific">Lignipirellula cremea</name>
    <dbReference type="NCBI Taxonomy" id="2528010"/>
    <lineage>
        <taxon>Bacteria</taxon>
        <taxon>Pseudomonadati</taxon>
        <taxon>Planctomycetota</taxon>
        <taxon>Planctomycetia</taxon>
        <taxon>Pirellulales</taxon>
        <taxon>Pirellulaceae</taxon>
        <taxon>Lignipirellula</taxon>
    </lineage>
</organism>
<dbReference type="KEGG" id="lcre:Pla8534_58800"/>
<evidence type="ECO:0000259" key="2">
    <source>
        <dbReference type="PROSITE" id="PS50006"/>
    </source>
</evidence>
<evidence type="ECO:0000256" key="1">
    <source>
        <dbReference type="ARBA" id="ARBA00006611"/>
    </source>
</evidence>
<sequence length="627" mass="70788">MKIWFNKLNESRRNMVEAAGPEIFFGRDPTNQVVLKSPLISRRHAVVRTLGDELELENLGVNSCLVGETEVLGGERVKFATNIKIRLWPYTISFETHKAAAISRLELEAHLRDMVADLELKIHKQLLERLDLYEMENAHGQNEASILLLENNIEDVCRELNLFGPQNEALLEEICGLGLRDHSINQLIMETGEEEIFDLAALTTNEFDVPATLVPEREQELHALLTFLRDKLELEKLPDVSSKIHRVEERFHSIFGQVRPHIHKELRRYLILRMLKKDLKDIVFGFGPLQDLLRAPTISEIMVVRSDQIFVERDGVIEKSGRRFISDKVTESIIERIVAQVGRRIDKSQPLVDARLPDGSRVNAIIPPLALFGPCLTVRKFPIQRLQMDALIEYGSVTRAAATFLRACVVNHRSILISGGTGSGKTTMLNVLSSFIPYKERIVTIEDTAELRLHQDHVVSLETKPANVEGQGAYSIRDLVKNALRMRPDRIVVGECRGSEALDMVQAMNTGHDGSMTTIHANSSEEVIERLELLMLMGADLPISSIHRQIGSAIHVIVHIDRLPSGKRVISQISEISGIHPETSKVGITDIFNRRDGKNLRPTGTLPTFMDELVEQKLLDLDFLYDK</sequence>
<dbReference type="Pfam" id="PF00498">
    <property type="entry name" value="FHA"/>
    <property type="match status" value="1"/>
</dbReference>
<dbReference type="EMBL" id="CP036433">
    <property type="protein sequence ID" value="QDU98019.1"/>
    <property type="molecule type" value="Genomic_DNA"/>
</dbReference>
<dbReference type="Pfam" id="PF00437">
    <property type="entry name" value="T2SSE"/>
    <property type="match status" value="1"/>
</dbReference>
<dbReference type="PROSITE" id="PS50006">
    <property type="entry name" value="FHA_DOMAIN"/>
    <property type="match status" value="1"/>
</dbReference>
<evidence type="ECO:0000313" key="3">
    <source>
        <dbReference type="EMBL" id="QDU98019.1"/>
    </source>
</evidence>
<evidence type="ECO:0000313" key="4">
    <source>
        <dbReference type="Proteomes" id="UP000317648"/>
    </source>
</evidence>
<dbReference type="Gene3D" id="2.60.200.20">
    <property type="match status" value="1"/>
</dbReference>
<keyword evidence="4" id="KW-1185">Reference proteome</keyword>
<accession>A0A518E1Q2</accession>
<dbReference type="PANTHER" id="PTHR30486:SF15">
    <property type="entry name" value="TYPE II_IV SECRETION SYSTEM ATPASE"/>
    <property type="match status" value="1"/>
</dbReference>
<dbReference type="InterPro" id="IPR000253">
    <property type="entry name" value="FHA_dom"/>
</dbReference>
<dbReference type="SUPFAM" id="SSF49879">
    <property type="entry name" value="SMAD/FHA domain"/>
    <property type="match status" value="1"/>
</dbReference>
<dbReference type="InterPro" id="IPR001482">
    <property type="entry name" value="T2SS/T4SS_dom"/>
</dbReference>
<dbReference type="Gene3D" id="3.30.450.380">
    <property type="match status" value="1"/>
</dbReference>